<proteinExistence type="predicted"/>
<reference evidence="1" key="1">
    <citation type="submission" date="2014-11" db="EMBL/GenBank/DDBJ databases">
        <authorList>
            <person name="Amaro Gonzalez C."/>
        </authorList>
    </citation>
    <scope>NUCLEOTIDE SEQUENCE</scope>
</reference>
<accession>A0A0E9PXC2</accession>
<organism evidence="1">
    <name type="scientific">Anguilla anguilla</name>
    <name type="common">European freshwater eel</name>
    <name type="synonym">Muraena anguilla</name>
    <dbReference type="NCBI Taxonomy" id="7936"/>
    <lineage>
        <taxon>Eukaryota</taxon>
        <taxon>Metazoa</taxon>
        <taxon>Chordata</taxon>
        <taxon>Craniata</taxon>
        <taxon>Vertebrata</taxon>
        <taxon>Euteleostomi</taxon>
        <taxon>Actinopterygii</taxon>
        <taxon>Neopterygii</taxon>
        <taxon>Teleostei</taxon>
        <taxon>Anguilliformes</taxon>
        <taxon>Anguillidae</taxon>
        <taxon>Anguilla</taxon>
    </lineage>
</organism>
<sequence length="9" mass="1026">MPFYVGTVL</sequence>
<reference evidence="1" key="2">
    <citation type="journal article" date="2015" name="Fish Shellfish Immunol.">
        <title>Early steps in the European eel (Anguilla anguilla)-Vibrio vulnificus interaction in the gills: Role of the RtxA13 toxin.</title>
        <authorList>
            <person name="Callol A."/>
            <person name="Pajuelo D."/>
            <person name="Ebbesson L."/>
            <person name="Teles M."/>
            <person name="MacKenzie S."/>
            <person name="Amaro C."/>
        </authorList>
    </citation>
    <scope>NUCLEOTIDE SEQUENCE</scope>
</reference>
<protein>
    <submittedName>
        <fullName evidence="1">Uncharacterized protein</fullName>
    </submittedName>
</protein>
<dbReference type="EMBL" id="GBXM01099650">
    <property type="protein sequence ID" value="JAH08927.1"/>
    <property type="molecule type" value="Transcribed_RNA"/>
</dbReference>
<name>A0A0E9PXC2_ANGAN</name>
<evidence type="ECO:0000313" key="1">
    <source>
        <dbReference type="EMBL" id="JAH08927.1"/>
    </source>
</evidence>